<evidence type="ECO:0000313" key="1">
    <source>
        <dbReference type="EMBL" id="KRQ86020.1"/>
    </source>
</evidence>
<sequence length="77" mass="9132">MNLEQRVAELGKRVAELEKKAQPKDLKLQEKHIRKLISIKEEFERMDINNLINRFNNNLAMSLTEYEIITAVFELCK</sequence>
<reference evidence="1 2" key="1">
    <citation type="submission" date="2015-09" db="EMBL/GenBank/DDBJ databases">
        <title>Draft genome sequence of a Caloramator mitchellensis, a moderate thermophile from the Great Artesian Basin of Australia.</title>
        <authorList>
            <person name="Patel B.K."/>
        </authorList>
    </citation>
    <scope>NUCLEOTIDE SEQUENCE [LARGE SCALE GENOMIC DNA]</scope>
    <source>
        <strain evidence="1 2">VF08</strain>
    </source>
</reference>
<name>A0A0R3JY23_CALMK</name>
<accession>A0A0R3JY23</accession>
<protein>
    <submittedName>
        <fullName evidence="1">Uncharacterized protein</fullName>
    </submittedName>
</protein>
<organism evidence="1 2">
    <name type="scientific">Caloramator mitchellensis</name>
    <dbReference type="NCBI Taxonomy" id="908809"/>
    <lineage>
        <taxon>Bacteria</taxon>
        <taxon>Bacillati</taxon>
        <taxon>Bacillota</taxon>
        <taxon>Clostridia</taxon>
        <taxon>Eubacteriales</taxon>
        <taxon>Clostridiaceae</taxon>
        <taxon>Caloramator</taxon>
    </lineage>
</organism>
<proteinExistence type="predicted"/>
<dbReference type="EMBL" id="LKHP01000017">
    <property type="protein sequence ID" value="KRQ86020.1"/>
    <property type="molecule type" value="Genomic_DNA"/>
</dbReference>
<dbReference type="Proteomes" id="UP000052015">
    <property type="component" value="Unassembled WGS sequence"/>
</dbReference>
<keyword evidence="2" id="KW-1185">Reference proteome</keyword>
<comment type="caution">
    <text evidence="1">The sequence shown here is derived from an EMBL/GenBank/DDBJ whole genome shotgun (WGS) entry which is preliminary data.</text>
</comment>
<gene>
    <name evidence="1" type="ORF">ABG79_02152</name>
</gene>
<dbReference type="AlphaFoldDB" id="A0A0R3JY23"/>
<dbReference type="STRING" id="908809.ABG79_02152"/>
<evidence type="ECO:0000313" key="2">
    <source>
        <dbReference type="Proteomes" id="UP000052015"/>
    </source>
</evidence>